<protein>
    <submittedName>
        <fullName evidence="2">Eco29kI family restriction endonuclease</fullName>
    </submittedName>
</protein>
<dbReference type="InterPro" id="IPR018575">
    <property type="entry name" value="Restrct_endonuc_II_Eco29kI"/>
</dbReference>
<dbReference type="RefSeq" id="WP_132595560.1">
    <property type="nucleotide sequence ID" value="NZ_SMKO01000028.1"/>
</dbReference>
<organism evidence="2 3">
    <name type="scientific">Nonomuraea deserti</name>
    <dbReference type="NCBI Taxonomy" id="1848322"/>
    <lineage>
        <taxon>Bacteria</taxon>
        <taxon>Bacillati</taxon>
        <taxon>Actinomycetota</taxon>
        <taxon>Actinomycetes</taxon>
        <taxon>Streptosporangiales</taxon>
        <taxon>Streptosporangiaceae</taxon>
        <taxon>Nonomuraea</taxon>
    </lineage>
</organism>
<sequence>MPGGHAAEFKLSITKALSDQLAAALQYLSPAPMTLANIRALSARAGVYQLYLDDVLVYIGKADRSLPQRLEMHYRKIAGRAGISSTDMSFTCLYVEEDFSAVAPERLLISRHRSLGEIPWNGNGFGNNDPGKNRDKTQLDADHFDRLYPIDLSWSLDLPGGSMTLEELLSWLARELPYRFRYQGSQAFSQIIIRLPARPCVDEVLALISSSLPAEWQITALPGRLIMYPHHDEYPDSLRSYRG</sequence>
<gene>
    <name evidence="2" type="ORF">E1292_13930</name>
</gene>
<keyword evidence="3" id="KW-1185">Reference proteome</keyword>
<dbReference type="Pfam" id="PF09517">
    <property type="entry name" value="RE_Eco29kI"/>
    <property type="match status" value="1"/>
</dbReference>
<keyword evidence="2" id="KW-0255">Endonuclease</keyword>
<dbReference type="GO" id="GO:0004519">
    <property type="term" value="F:endonuclease activity"/>
    <property type="evidence" value="ECO:0007669"/>
    <property type="project" value="UniProtKB-KW"/>
</dbReference>
<comment type="caution">
    <text evidence="2">The sequence shown here is derived from an EMBL/GenBank/DDBJ whole genome shotgun (WGS) entry which is preliminary data.</text>
</comment>
<keyword evidence="2" id="KW-0540">Nuclease</keyword>
<dbReference type="PROSITE" id="PS50164">
    <property type="entry name" value="GIY_YIG"/>
    <property type="match status" value="1"/>
</dbReference>
<evidence type="ECO:0000313" key="3">
    <source>
        <dbReference type="Proteomes" id="UP000295258"/>
    </source>
</evidence>
<feature type="domain" description="GIY-YIG" evidence="1">
    <location>
        <begin position="43"/>
        <end position="118"/>
    </location>
</feature>
<dbReference type="AlphaFoldDB" id="A0A4R4VSK5"/>
<evidence type="ECO:0000313" key="2">
    <source>
        <dbReference type="EMBL" id="TDD07137.1"/>
    </source>
</evidence>
<evidence type="ECO:0000259" key="1">
    <source>
        <dbReference type="PROSITE" id="PS50164"/>
    </source>
</evidence>
<accession>A0A4R4VSK5</accession>
<keyword evidence="2" id="KW-0378">Hydrolase</keyword>
<reference evidence="2 3" key="1">
    <citation type="submission" date="2019-03" db="EMBL/GenBank/DDBJ databases">
        <title>Draft genome sequences of novel Actinobacteria.</title>
        <authorList>
            <person name="Sahin N."/>
            <person name="Ay H."/>
            <person name="Saygin H."/>
        </authorList>
    </citation>
    <scope>NUCLEOTIDE SEQUENCE [LARGE SCALE GENOMIC DNA]</scope>
    <source>
        <strain evidence="2 3">KC310</strain>
    </source>
</reference>
<dbReference type="Proteomes" id="UP000295258">
    <property type="component" value="Unassembled WGS sequence"/>
</dbReference>
<dbReference type="EMBL" id="SMKO01000028">
    <property type="protein sequence ID" value="TDD07137.1"/>
    <property type="molecule type" value="Genomic_DNA"/>
</dbReference>
<proteinExistence type="predicted"/>
<name>A0A4R4VSK5_9ACTN</name>
<dbReference type="InterPro" id="IPR000305">
    <property type="entry name" value="GIY-YIG_endonuc"/>
</dbReference>